<dbReference type="Proteomes" id="UP001501565">
    <property type="component" value="Unassembled WGS sequence"/>
</dbReference>
<proteinExistence type="predicted"/>
<evidence type="ECO:0000256" key="2">
    <source>
        <dbReference type="ARBA" id="ARBA00034247"/>
    </source>
</evidence>
<feature type="domain" description="GGDEF" evidence="5">
    <location>
        <begin position="258"/>
        <end position="393"/>
    </location>
</feature>
<keyword evidence="4" id="KW-0472">Membrane</keyword>
<comment type="catalytic activity">
    <reaction evidence="2">
        <text>2 GTP = 3',3'-c-di-GMP + 2 diphosphate</text>
        <dbReference type="Rhea" id="RHEA:24898"/>
        <dbReference type="ChEBI" id="CHEBI:33019"/>
        <dbReference type="ChEBI" id="CHEBI:37565"/>
        <dbReference type="ChEBI" id="CHEBI:58805"/>
        <dbReference type="EC" id="2.7.7.65"/>
    </reaction>
</comment>
<dbReference type="SMART" id="SM00267">
    <property type="entry name" value="GGDEF"/>
    <property type="match status" value="1"/>
</dbReference>
<dbReference type="CDD" id="cd01949">
    <property type="entry name" value="GGDEF"/>
    <property type="match status" value="1"/>
</dbReference>
<evidence type="ECO:0000256" key="1">
    <source>
        <dbReference type="ARBA" id="ARBA00012528"/>
    </source>
</evidence>
<dbReference type="EMBL" id="BAABBN010000004">
    <property type="protein sequence ID" value="GAA3912277.1"/>
    <property type="molecule type" value="Genomic_DNA"/>
</dbReference>
<name>A0ABP7M4T8_9GAMM</name>
<dbReference type="NCBIfam" id="TIGR00254">
    <property type="entry name" value="GGDEF"/>
    <property type="match status" value="1"/>
</dbReference>
<evidence type="ECO:0000313" key="7">
    <source>
        <dbReference type="Proteomes" id="UP001501565"/>
    </source>
</evidence>
<keyword evidence="7" id="KW-1185">Reference proteome</keyword>
<gene>
    <name evidence="6" type="ORF">GCM10022277_03740</name>
</gene>
<feature type="transmembrane region" description="Helical" evidence="4">
    <location>
        <begin position="54"/>
        <end position="72"/>
    </location>
</feature>
<feature type="transmembrane region" description="Helical" evidence="4">
    <location>
        <begin position="23"/>
        <end position="42"/>
    </location>
</feature>
<keyword evidence="4" id="KW-1133">Transmembrane helix</keyword>
<dbReference type="Pfam" id="PF00990">
    <property type="entry name" value="GGDEF"/>
    <property type="match status" value="1"/>
</dbReference>
<dbReference type="InterPro" id="IPR043128">
    <property type="entry name" value="Rev_trsase/Diguanyl_cyclase"/>
</dbReference>
<organism evidence="6 7">
    <name type="scientific">Litoribacillus peritrichatus</name>
    <dbReference type="NCBI Taxonomy" id="718191"/>
    <lineage>
        <taxon>Bacteria</taxon>
        <taxon>Pseudomonadati</taxon>
        <taxon>Pseudomonadota</taxon>
        <taxon>Gammaproteobacteria</taxon>
        <taxon>Oceanospirillales</taxon>
        <taxon>Oceanospirillaceae</taxon>
        <taxon>Litoribacillus</taxon>
    </lineage>
</organism>
<feature type="transmembrane region" description="Helical" evidence="4">
    <location>
        <begin position="84"/>
        <end position="101"/>
    </location>
</feature>
<accession>A0ABP7M4T8</accession>
<feature type="transmembrane region" description="Helical" evidence="4">
    <location>
        <begin position="131"/>
        <end position="151"/>
    </location>
</feature>
<evidence type="ECO:0000259" key="5">
    <source>
        <dbReference type="PROSITE" id="PS50887"/>
    </source>
</evidence>
<feature type="transmembrane region" description="Helical" evidence="4">
    <location>
        <begin position="163"/>
        <end position="181"/>
    </location>
</feature>
<dbReference type="PROSITE" id="PS50887">
    <property type="entry name" value="GGDEF"/>
    <property type="match status" value="1"/>
</dbReference>
<protein>
    <recommendedName>
        <fullName evidence="1">diguanylate cyclase</fullName>
        <ecNumber evidence="1">2.7.7.65</ecNumber>
    </recommendedName>
</protein>
<dbReference type="InterPro" id="IPR000160">
    <property type="entry name" value="GGDEF_dom"/>
</dbReference>
<dbReference type="InterPro" id="IPR050469">
    <property type="entry name" value="Diguanylate_Cyclase"/>
</dbReference>
<feature type="coiled-coil region" evidence="3">
    <location>
        <begin position="194"/>
        <end position="228"/>
    </location>
</feature>
<dbReference type="SUPFAM" id="SSF55073">
    <property type="entry name" value="Nucleotide cyclase"/>
    <property type="match status" value="1"/>
</dbReference>
<keyword evidence="4" id="KW-0812">Transmembrane</keyword>
<dbReference type="InterPro" id="IPR029787">
    <property type="entry name" value="Nucleotide_cyclase"/>
</dbReference>
<dbReference type="Gene3D" id="3.30.70.270">
    <property type="match status" value="1"/>
</dbReference>
<evidence type="ECO:0000256" key="4">
    <source>
        <dbReference type="SAM" id="Phobius"/>
    </source>
</evidence>
<evidence type="ECO:0000256" key="3">
    <source>
        <dbReference type="SAM" id="Coils"/>
    </source>
</evidence>
<comment type="caution">
    <text evidence="6">The sequence shown here is derived from an EMBL/GenBank/DDBJ whole genome shotgun (WGS) entry which is preliminary data.</text>
</comment>
<dbReference type="PANTHER" id="PTHR45138:SF9">
    <property type="entry name" value="DIGUANYLATE CYCLASE DGCM-RELATED"/>
    <property type="match status" value="1"/>
</dbReference>
<evidence type="ECO:0000313" key="6">
    <source>
        <dbReference type="EMBL" id="GAA3912277.1"/>
    </source>
</evidence>
<reference evidence="7" key="1">
    <citation type="journal article" date="2019" name="Int. J. Syst. Evol. Microbiol.">
        <title>The Global Catalogue of Microorganisms (GCM) 10K type strain sequencing project: providing services to taxonomists for standard genome sequencing and annotation.</title>
        <authorList>
            <consortium name="The Broad Institute Genomics Platform"/>
            <consortium name="The Broad Institute Genome Sequencing Center for Infectious Disease"/>
            <person name="Wu L."/>
            <person name="Ma J."/>
        </authorList>
    </citation>
    <scope>NUCLEOTIDE SEQUENCE [LARGE SCALE GENOMIC DNA]</scope>
    <source>
        <strain evidence="7">JCM 17551</strain>
    </source>
</reference>
<keyword evidence="3" id="KW-0175">Coiled coil</keyword>
<dbReference type="PANTHER" id="PTHR45138">
    <property type="entry name" value="REGULATORY COMPONENTS OF SENSORY TRANSDUCTION SYSTEM"/>
    <property type="match status" value="1"/>
</dbReference>
<sequence length="401" mass="45936">MIKEAVTLSDEIQQKQKIRLKRLMMAVAAYVVCGAIVWLYYLTDQTEQTHITEIAMASSLSLILQAAFYLFIKSGKNLRFKDPSLTIQQMIPGFLWVTYLLSITQSVRGVVLVFYFVILMFGIFRLTARQYLALSLLALIGYGLIIAKDVALLAPHFNLTLNLVQWAVLAILLIWFSYFGHEVHELRNENKVKKSQLIRKRMEIERQRDEIRRTNNELQAVLSKLSTQATTDELTGLANRRHFIDCLRPYLEQSTPESEFSVCLLDLDHFKQVNDRYGHIIGDLVLKRFAETARKCLRKNDLLARYGGEEFILFLPRADKYAAMECAERIRTEFGKVVFDEIPDAPSFTLSIGVTLYSSKEDHQKTESLIARADAALYNAKQRGRNQVILAEPANNSHFAA</sequence>
<dbReference type="EC" id="2.7.7.65" evidence="1"/>
<feature type="transmembrane region" description="Helical" evidence="4">
    <location>
        <begin position="107"/>
        <end position="124"/>
    </location>
</feature>